<reference evidence="3 4" key="2">
    <citation type="journal article" date="2013" name="IMA Fungus">
        <title>IMA Genome-F 1: Ceratocystis fimbriata: Draft nuclear genome sequence for the plant pathogen, Ceratocystis fimbriata.</title>
        <authorList>
            <person name="Wilken P.M."/>
            <person name="Steenkamp E.T."/>
            <person name="Wingfield M.J."/>
            <person name="de Beer Z.W."/>
            <person name="Wingfield B.D."/>
        </authorList>
    </citation>
    <scope>NUCLEOTIDE SEQUENCE [LARGE SCALE GENOMIC DNA]</scope>
    <source>
        <strain evidence="3 4">CBS 114723</strain>
    </source>
</reference>
<feature type="compositionally biased region" description="Basic residues" evidence="1">
    <location>
        <begin position="653"/>
        <end position="670"/>
    </location>
</feature>
<proteinExistence type="predicted"/>
<dbReference type="CDD" id="cd14364">
    <property type="entry name" value="CUE_ASCC2"/>
    <property type="match status" value="1"/>
</dbReference>
<dbReference type="InterPro" id="IPR009060">
    <property type="entry name" value="UBA-like_sf"/>
</dbReference>
<dbReference type="PANTHER" id="PTHR21494:SF0">
    <property type="entry name" value="ACTIVATING SIGNAL COINTEGRATOR 1 COMPLEX SUBUNIT 2"/>
    <property type="match status" value="1"/>
</dbReference>
<accession>A0A2C5WWK6</accession>
<reference evidence="3 4" key="1">
    <citation type="journal article" date="2013" name="Fungal Biol.">
        <title>Analysis of microsatellite markers in the genome of the plant pathogen Ceratocystis fimbriata.</title>
        <authorList>
            <person name="Simpson M.C."/>
            <person name="Wilken P.M."/>
            <person name="Coetzee M.P."/>
            <person name="Wingfield M.J."/>
            <person name="Wingfield B.D."/>
        </authorList>
    </citation>
    <scope>NUCLEOTIDE SEQUENCE [LARGE SCALE GENOMIC DNA]</scope>
    <source>
        <strain evidence="3 4">CBS 114723</strain>
    </source>
</reference>
<feature type="domain" description="CUE" evidence="2">
    <location>
        <begin position="337"/>
        <end position="380"/>
    </location>
</feature>
<dbReference type="Gene3D" id="1.10.8.10">
    <property type="entry name" value="DNA helicase RuvA subunit, C-terminal domain"/>
    <property type="match status" value="1"/>
</dbReference>
<evidence type="ECO:0000313" key="3">
    <source>
        <dbReference type="EMBL" id="PHH50397.1"/>
    </source>
</evidence>
<evidence type="ECO:0000259" key="2">
    <source>
        <dbReference type="PROSITE" id="PS51140"/>
    </source>
</evidence>
<dbReference type="OrthoDB" id="5577209at2759"/>
<dbReference type="GO" id="GO:0043130">
    <property type="term" value="F:ubiquitin binding"/>
    <property type="evidence" value="ECO:0007669"/>
    <property type="project" value="InterPro"/>
</dbReference>
<dbReference type="Proteomes" id="UP000222788">
    <property type="component" value="Unassembled WGS sequence"/>
</dbReference>
<sequence length="670" mass="71960">MDDLPEFAPFPSSQVREALLPEQWTNALAAWATLTSAVLALSDNDLKDYLGTSGAISAVAYLGGAYAEVAAKGPRILGSSPAKATANLRLMRTLLVRLLTKGQLAGLGDWGLLADFARVDWANAGDVLALAWTTQTSSIETSLAVLKKNLIRLLDASLSGDLKAVEQILSRLNYLLQGATIAAAYFAAGDDFMDGIVSCYKVMNPPLRKVLLATGYLCLRGLLHSPEPKLGMLADRLYSLKVVADAHKAGPVSERDSYVVELVSATPILSQIKKVVESGNAPGTAALTSRIDALKTYQRLGGARSLRPARLKQKKALDKGKQVVDTADANHAELHAHKLSKVAEIQDLFPHLGSAFVCKCLDEYGEDVEQVVAHLLDSSLSSYLAGLDQSEQLPDNGFTQTHIETTPQSTFDPPYTPSALLPTRRNIHDDDDLDRLSTSVSKNLHFGKSNSRQTADSLLHDKSTAPSKAAIMSALAAFDADDDERDDTYDADDVGAAIDSTVNEVDGIGLGNGNEEALWRVYTENPGVFDRSNDVRSSTARAKLREETAMTDEAIEGWYIMLNRSPRLKRNLEARYSTFDGSQTKLASSRWSRPTENSDSEDTAGPSNDGRGRGGYRGRGRGGGRGGGSVSGSVGDAATQKARKNKEASKGSRANHSRRDAHAKKMARGG</sequence>
<evidence type="ECO:0000313" key="4">
    <source>
        <dbReference type="Proteomes" id="UP000222788"/>
    </source>
</evidence>
<name>A0A2C5WWK6_9PEZI</name>
<dbReference type="SMART" id="SM00546">
    <property type="entry name" value="CUE"/>
    <property type="match status" value="1"/>
</dbReference>
<gene>
    <name evidence="3" type="ORF">CFIMG_005440RA</name>
</gene>
<dbReference type="AlphaFoldDB" id="A0A2C5WWK6"/>
<dbReference type="PANTHER" id="PTHR21494">
    <property type="entry name" value="ACTIVATING SIGNAL COINTEGRATOR 1 COMPLEX SUBUNIT 2 ASC-1 COMPLEX SUBUNIT P100"/>
    <property type="match status" value="1"/>
</dbReference>
<organism evidence="3 4">
    <name type="scientific">Ceratocystis fimbriata CBS 114723</name>
    <dbReference type="NCBI Taxonomy" id="1035309"/>
    <lineage>
        <taxon>Eukaryota</taxon>
        <taxon>Fungi</taxon>
        <taxon>Dikarya</taxon>
        <taxon>Ascomycota</taxon>
        <taxon>Pezizomycotina</taxon>
        <taxon>Sordariomycetes</taxon>
        <taxon>Hypocreomycetidae</taxon>
        <taxon>Microascales</taxon>
        <taxon>Ceratocystidaceae</taxon>
        <taxon>Ceratocystis</taxon>
    </lineage>
</organism>
<comment type="caution">
    <text evidence="3">The sequence shown here is derived from an EMBL/GenBank/DDBJ whole genome shotgun (WGS) entry which is preliminary data.</text>
</comment>
<dbReference type="InterPro" id="IPR003892">
    <property type="entry name" value="CUE"/>
</dbReference>
<feature type="compositionally biased region" description="Polar residues" evidence="1">
    <location>
        <begin position="580"/>
        <end position="597"/>
    </location>
</feature>
<dbReference type="SUPFAM" id="SSF46934">
    <property type="entry name" value="UBA-like"/>
    <property type="match status" value="1"/>
</dbReference>
<keyword evidence="4" id="KW-1185">Reference proteome</keyword>
<dbReference type="InterPro" id="IPR041800">
    <property type="entry name" value="ASCC2_CUE"/>
</dbReference>
<feature type="region of interest" description="Disordered" evidence="1">
    <location>
        <begin position="580"/>
        <end position="670"/>
    </location>
</feature>
<dbReference type="PROSITE" id="PS51140">
    <property type="entry name" value="CUE"/>
    <property type="match status" value="1"/>
</dbReference>
<protein>
    <recommendedName>
        <fullName evidence="2">CUE domain-containing protein</fullName>
    </recommendedName>
</protein>
<dbReference type="InterPro" id="IPR052586">
    <property type="entry name" value="ASCC2"/>
</dbReference>
<dbReference type="Pfam" id="PF02845">
    <property type="entry name" value="CUE"/>
    <property type="match status" value="1"/>
</dbReference>
<dbReference type="EMBL" id="APWK03000132">
    <property type="protein sequence ID" value="PHH50397.1"/>
    <property type="molecule type" value="Genomic_DNA"/>
</dbReference>
<evidence type="ECO:0000256" key="1">
    <source>
        <dbReference type="SAM" id="MobiDB-lite"/>
    </source>
</evidence>